<reference evidence="7" key="1">
    <citation type="submission" date="2016-06" db="UniProtKB">
        <authorList>
            <consortium name="WormBaseParasite"/>
        </authorList>
    </citation>
    <scope>IDENTIFICATION</scope>
</reference>
<dbReference type="AlphaFoldDB" id="A0A183BF48"/>
<dbReference type="PANTHER" id="PTHR46143">
    <property type="entry name" value="CALPAIN-7"/>
    <property type="match status" value="1"/>
</dbReference>
<dbReference type="Gene3D" id="2.60.120.380">
    <property type="match status" value="1"/>
</dbReference>
<protein>
    <submittedName>
        <fullName evidence="7">Calpain_III domain-containing protein</fullName>
    </submittedName>
</protein>
<evidence type="ECO:0000313" key="5">
    <source>
        <dbReference type="EMBL" id="VDP95153.1"/>
    </source>
</evidence>
<gene>
    <name evidence="5" type="ORF">ECPE_LOCUS17833</name>
</gene>
<proteinExistence type="predicted"/>
<keyword evidence="6" id="KW-1185">Reference proteome</keyword>
<keyword evidence="2" id="KW-0378">Hydrolase</keyword>
<keyword evidence="3" id="KW-0788">Thiol protease</keyword>
<dbReference type="SUPFAM" id="SSF49758">
    <property type="entry name" value="Calpain large subunit, middle domain (domain III)"/>
    <property type="match status" value="1"/>
</dbReference>
<evidence type="ECO:0000259" key="4">
    <source>
        <dbReference type="Pfam" id="PF01067"/>
    </source>
</evidence>
<organism evidence="7">
    <name type="scientific">Echinostoma caproni</name>
    <dbReference type="NCBI Taxonomy" id="27848"/>
    <lineage>
        <taxon>Eukaryota</taxon>
        <taxon>Metazoa</taxon>
        <taxon>Spiralia</taxon>
        <taxon>Lophotrochozoa</taxon>
        <taxon>Platyhelminthes</taxon>
        <taxon>Trematoda</taxon>
        <taxon>Digenea</taxon>
        <taxon>Plagiorchiida</taxon>
        <taxon>Echinostomata</taxon>
        <taxon>Echinostomatoidea</taxon>
        <taxon>Echinostomatidae</taxon>
        <taxon>Echinostoma</taxon>
    </lineage>
</organism>
<dbReference type="GO" id="GO:0004197">
    <property type="term" value="F:cysteine-type endopeptidase activity"/>
    <property type="evidence" value="ECO:0007669"/>
    <property type="project" value="TreeGrafter"/>
</dbReference>
<feature type="domain" description="Peptidase C2 calpain large subunit" evidence="4">
    <location>
        <begin position="5"/>
        <end position="40"/>
    </location>
</feature>
<dbReference type="Pfam" id="PF01067">
    <property type="entry name" value="Calpain_III"/>
    <property type="match status" value="1"/>
</dbReference>
<reference evidence="5 6" key="2">
    <citation type="submission" date="2018-11" db="EMBL/GenBank/DDBJ databases">
        <authorList>
            <consortium name="Pathogen Informatics"/>
        </authorList>
    </citation>
    <scope>NUCLEOTIDE SEQUENCE [LARGE SCALE GENOMIC DNA]</scope>
    <source>
        <strain evidence="5 6">Egypt</strain>
    </source>
</reference>
<dbReference type="InterPro" id="IPR051297">
    <property type="entry name" value="PalB/RIM13"/>
</dbReference>
<evidence type="ECO:0000313" key="7">
    <source>
        <dbReference type="WBParaSite" id="ECPE_0001787801-mRNA-1"/>
    </source>
</evidence>
<sequence>MIKLTGQWKGESAGGCRNNPEKYDKNPCFQINMPNNEPDNQLLIELRGPKDYALGCELIKVSITNPNAANLLERKSTGDYR</sequence>
<evidence type="ECO:0000256" key="2">
    <source>
        <dbReference type="ARBA" id="ARBA00022801"/>
    </source>
</evidence>
<dbReference type="InterPro" id="IPR036213">
    <property type="entry name" value="Calpain_III_sf"/>
</dbReference>
<dbReference type="InterPro" id="IPR022682">
    <property type="entry name" value="Calpain_domain_III"/>
</dbReference>
<dbReference type="Proteomes" id="UP000272942">
    <property type="component" value="Unassembled WGS sequence"/>
</dbReference>
<dbReference type="WBParaSite" id="ECPE_0001787801-mRNA-1">
    <property type="protein sequence ID" value="ECPE_0001787801-mRNA-1"/>
    <property type="gene ID" value="ECPE_0001787801"/>
</dbReference>
<accession>A0A183BF48</accession>
<evidence type="ECO:0000256" key="3">
    <source>
        <dbReference type="ARBA" id="ARBA00022807"/>
    </source>
</evidence>
<dbReference type="OrthoDB" id="167576at2759"/>
<name>A0A183BF48_9TREM</name>
<evidence type="ECO:0000256" key="1">
    <source>
        <dbReference type="ARBA" id="ARBA00022670"/>
    </source>
</evidence>
<dbReference type="PANTHER" id="PTHR46143:SF1">
    <property type="entry name" value="CALPAIN-7"/>
    <property type="match status" value="1"/>
</dbReference>
<dbReference type="EMBL" id="UZAN01072000">
    <property type="protein sequence ID" value="VDP95153.1"/>
    <property type="molecule type" value="Genomic_DNA"/>
</dbReference>
<dbReference type="GO" id="GO:0006508">
    <property type="term" value="P:proteolysis"/>
    <property type="evidence" value="ECO:0007669"/>
    <property type="project" value="UniProtKB-KW"/>
</dbReference>
<evidence type="ECO:0000313" key="6">
    <source>
        <dbReference type="Proteomes" id="UP000272942"/>
    </source>
</evidence>
<keyword evidence="1" id="KW-0645">Protease</keyword>